<dbReference type="Gene3D" id="3.30.43.10">
    <property type="entry name" value="Uridine Diphospho-n-acetylenolpyruvylglucosamine Reductase, domain 2"/>
    <property type="match status" value="1"/>
</dbReference>
<feature type="binding site" evidence="14">
    <location>
        <position position="101"/>
    </location>
    <ligand>
        <name>[2Fe-2S] cluster</name>
        <dbReference type="ChEBI" id="CHEBI:190135"/>
        <label>1</label>
    </ligand>
</feature>
<dbReference type="Gene3D" id="3.30.365.10">
    <property type="entry name" value="Aldehyde oxidase/xanthine dehydrogenase, molybdopterin binding domain"/>
    <property type="match status" value="4"/>
</dbReference>
<dbReference type="STRING" id="400727.A0A2T7PJM3"/>
<keyword evidence="10 14" id="KW-0411">Iron-sulfur</keyword>
<keyword evidence="6 14" id="KW-0479">Metal-binding</keyword>
<dbReference type="Gene3D" id="3.30.465.10">
    <property type="match status" value="1"/>
</dbReference>
<dbReference type="SUPFAM" id="SSF54665">
    <property type="entry name" value="CO dehydrogenase molybdoprotein N-domain-like"/>
    <property type="match status" value="1"/>
</dbReference>
<dbReference type="InterPro" id="IPR008274">
    <property type="entry name" value="AldOxase/xan_DH_MoCoBD1"/>
</dbReference>
<dbReference type="InterPro" id="IPR000674">
    <property type="entry name" value="Ald_Oxase/Xan_DH_a/b"/>
</dbReference>
<feature type="binding site" evidence="14">
    <location>
        <position position="800"/>
    </location>
    <ligand>
        <name>Mo-molybdopterin</name>
        <dbReference type="ChEBI" id="CHEBI:71302"/>
    </ligand>
    <ligandPart>
        <name>Mo</name>
        <dbReference type="ChEBI" id="CHEBI:28685"/>
    </ligandPart>
</feature>
<dbReference type="InterPro" id="IPR037165">
    <property type="entry name" value="AldOxase/xan_DH_Mopterin-bd_sf"/>
</dbReference>
<evidence type="ECO:0000256" key="3">
    <source>
        <dbReference type="ARBA" id="ARBA00022505"/>
    </source>
</evidence>
<dbReference type="PROSITE" id="PS00197">
    <property type="entry name" value="2FE2S_FER_1"/>
    <property type="match status" value="1"/>
</dbReference>
<dbReference type="Pfam" id="PF01799">
    <property type="entry name" value="Fer2_2"/>
    <property type="match status" value="1"/>
</dbReference>
<dbReference type="SUPFAM" id="SSF54292">
    <property type="entry name" value="2Fe-2S ferredoxin-like"/>
    <property type="match status" value="1"/>
</dbReference>
<dbReference type="InterPro" id="IPR005107">
    <property type="entry name" value="CO_DH_flav_C"/>
</dbReference>
<feature type="binding site" evidence="14">
    <location>
        <position position="943"/>
    </location>
    <ligand>
        <name>Mo-molybdopterin</name>
        <dbReference type="ChEBI" id="CHEBI:71302"/>
    </ligand>
    <ligandPart>
        <name>Mo</name>
        <dbReference type="ChEBI" id="CHEBI:28685"/>
    </ligandPart>
</feature>
<dbReference type="InterPro" id="IPR036318">
    <property type="entry name" value="FAD-bd_PCMH-like_sf"/>
</dbReference>
<dbReference type="InterPro" id="IPR016167">
    <property type="entry name" value="FAD-bd_PCMH_sub1"/>
</dbReference>
<feature type="binding site" evidence="14">
    <location>
        <position position="123"/>
    </location>
    <ligand>
        <name>[2Fe-2S] cluster</name>
        <dbReference type="ChEBI" id="CHEBI:190135"/>
        <label>1</label>
    </ligand>
</feature>
<comment type="cofactor">
    <cofactor evidence="1 13">
        <name>FAD</name>
        <dbReference type="ChEBI" id="CHEBI:57692"/>
    </cofactor>
</comment>
<dbReference type="GO" id="GO:0071949">
    <property type="term" value="F:FAD binding"/>
    <property type="evidence" value="ECO:0007669"/>
    <property type="project" value="InterPro"/>
</dbReference>
<dbReference type="InterPro" id="IPR016169">
    <property type="entry name" value="FAD-bd_PCMH_sub2"/>
</dbReference>
<dbReference type="InterPro" id="IPR046867">
    <property type="entry name" value="AldOxase/xan_DH_MoCoBD2"/>
</dbReference>
<feature type="domain" description="FAD-binding PCMH-type" evidence="15">
    <location>
        <begin position="271"/>
        <end position="452"/>
    </location>
</feature>
<dbReference type="InterPro" id="IPR001041">
    <property type="entry name" value="2Fe-2S_ferredoxin-type"/>
</dbReference>
<dbReference type="InterPro" id="IPR036010">
    <property type="entry name" value="2Fe-2S_ferredoxin-like_sf"/>
</dbReference>
<feature type="binding site" evidence="14">
    <location>
        <position position="1081"/>
    </location>
    <ligand>
        <name>Mo-molybdopterin</name>
        <dbReference type="ChEBI" id="CHEBI:71302"/>
    </ligand>
    <ligandPart>
        <name>Mo</name>
        <dbReference type="ChEBI" id="CHEBI:28685"/>
    </ligandPart>
</feature>
<feature type="binding site" evidence="13">
    <location>
        <position position="461"/>
    </location>
    <ligand>
        <name>FAD</name>
        <dbReference type="ChEBI" id="CHEBI:57692"/>
    </ligand>
</feature>
<dbReference type="PANTHER" id="PTHR45444">
    <property type="entry name" value="XANTHINE DEHYDROGENASE"/>
    <property type="match status" value="1"/>
</dbReference>
<dbReference type="Gene3D" id="1.10.150.120">
    <property type="entry name" value="[2Fe-2S]-binding domain"/>
    <property type="match status" value="1"/>
</dbReference>
<evidence type="ECO:0000256" key="4">
    <source>
        <dbReference type="ARBA" id="ARBA00022630"/>
    </source>
</evidence>
<evidence type="ECO:0000256" key="11">
    <source>
        <dbReference type="ARBA" id="ARBA00034078"/>
    </source>
</evidence>
<evidence type="ECO:0000256" key="14">
    <source>
        <dbReference type="PIRSR" id="PIRSR000127-3"/>
    </source>
</evidence>
<dbReference type="SUPFAM" id="SSF55447">
    <property type="entry name" value="CO dehydrogenase flavoprotein C-terminal domain-like"/>
    <property type="match status" value="1"/>
</dbReference>
<comment type="cofactor">
    <cofactor evidence="14">
        <name>Mo-molybdopterin</name>
        <dbReference type="ChEBI" id="CHEBI:71302"/>
    </cofactor>
    <text evidence="14">Binds 1 Mo-molybdopterin (Mo-MPT) cofactor per subunit.</text>
</comment>
<dbReference type="InterPro" id="IPR016166">
    <property type="entry name" value="FAD-bd_PCMH"/>
</dbReference>
<feature type="binding site" evidence="14">
    <location>
        <position position="166"/>
    </location>
    <ligand>
        <name>[2Fe-2S] cluster</name>
        <dbReference type="ChEBI" id="CHEBI:190135"/>
        <label>2</label>
    </ligand>
</feature>
<dbReference type="FunFam" id="3.30.365.10:FF:000001">
    <property type="entry name" value="Xanthine dehydrogenase oxidase"/>
    <property type="match status" value="1"/>
</dbReference>
<comment type="cofactor">
    <cofactor evidence="14">
        <name>[2Fe-2S] cluster</name>
        <dbReference type="ChEBI" id="CHEBI:190135"/>
    </cofactor>
    <text evidence="14">Binds 2 [2Fe-2S] clusters.</text>
</comment>
<comment type="cofactor">
    <cofactor evidence="11">
        <name>[2Fe-2S] cluster</name>
        <dbReference type="ChEBI" id="CHEBI:190135"/>
    </cofactor>
</comment>
<feature type="binding site" evidence="14">
    <location>
        <position position="163"/>
    </location>
    <ligand>
        <name>[2Fe-2S] cluster</name>
        <dbReference type="ChEBI" id="CHEBI:190135"/>
        <label>2</label>
    </ligand>
</feature>
<dbReference type="PROSITE" id="PS51387">
    <property type="entry name" value="FAD_PCMH"/>
    <property type="match status" value="1"/>
</dbReference>
<feature type="binding site" evidence="14">
    <location>
        <position position="831"/>
    </location>
    <ligand>
        <name>Mo-molybdopterin</name>
        <dbReference type="ChEBI" id="CHEBI:71302"/>
    </ligand>
    <ligandPart>
        <name>Mo</name>
        <dbReference type="ChEBI" id="CHEBI:28685"/>
    </ligandPart>
</feature>
<accession>A0A2T7PJM3</accession>
<dbReference type="SUPFAM" id="SSF56176">
    <property type="entry name" value="FAD-binding/transporter-associated domain-like"/>
    <property type="match status" value="1"/>
</dbReference>
<evidence type="ECO:0000259" key="15">
    <source>
        <dbReference type="PROSITE" id="PS51387"/>
    </source>
</evidence>
<dbReference type="InterPro" id="IPR002888">
    <property type="entry name" value="2Fe-2S-bd"/>
</dbReference>
<keyword evidence="17" id="KW-1185">Reference proteome</keyword>
<dbReference type="InterPro" id="IPR012675">
    <property type="entry name" value="Beta-grasp_dom_sf"/>
</dbReference>
<evidence type="ECO:0000256" key="7">
    <source>
        <dbReference type="ARBA" id="ARBA00022827"/>
    </source>
</evidence>
<dbReference type="SUPFAM" id="SSF56003">
    <property type="entry name" value="Molybdenum cofactor-binding domain"/>
    <property type="match status" value="1"/>
</dbReference>
<evidence type="ECO:0000256" key="8">
    <source>
        <dbReference type="ARBA" id="ARBA00023002"/>
    </source>
</evidence>
<dbReference type="InterPro" id="IPR036683">
    <property type="entry name" value="CO_DH_flav_C_dom_sf"/>
</dbReference>
<feature type="active site" description="Proton acceptor" evidence="12">
    <location>
        <position position="1255"/>
    </location>
</feature>
<evidence type="ECO:0000256" key="10">
    <source>
        <dbReference type="ARBA" id="ARBA00023014"/>
    </source>
</evidence>
<dbReference type="Pfam" id="PF03450">
    <property type="entry name" value="CO_deh_flav_C"/>
    <property type="match status" value="1"/>
</dbReference>
<dbReference type="SMART" id="SM01092">
    <property type="entry name" value="CO_deh_flav_C"/>
    <property type="match status" value="1"/>
</dbReference>
<feature type="binding site" evidence="14">
    <location>
        <position position="198"/>
    </location>
    <ligand>
        <name>[2Fe-2S] cluster</name>
        <dbReference type="ChEBI" id="CHEBI:190135"/>
        <label>2</label>
    </ligand>
</feature>
<dbReference type="Gene3D" id="3.90.1170.50">
    <property type="entry name" value="Aldehyde oxidase/xanthine dehydrogenase, a/b hammerhead"/>
    <property type="match status" value="1"/>
</dbReference>
<dbReference type="CDD" id="cd00207">
    <property type="entry name" value="fer2"/>
    <property type="match status" value="1"/>
</dbReference>
<dbReference type="FunFam" id="3.30.365.10:FF:000008">
    <property type="entry name" value="Aldehyde oxidase1"/>
    <property type="match status" value="1"/>
</dbReference>
<gene>
    <name evidence="16" type="ORF">C0Q70_04849</name>
</gene>
<keyword evidence="3 14" id="KW-0500">Molybdenum</keyword>
<dbReference type="PIRSF" id="PIRSF000127">
    <property type="entry name" value="Xanthine_DH"/>
    <property type="match status" value="1"/>
</dbReference>
<evidence type="ECO:0000256" key="5">
    <source>
        <dbReference type="ARBA" id="ARBA00022714"/>
    </source>
</evidence>
<dbReference type="InterPro" id="IPR036856">
    <property type="entry name" value="Ald_Oxase/Xan_DH_a/b_sf"/>
</dbReference>
<dbReference type="Pfam" id="PF01315">
    <property type="entry name" value="Ald_Xan_dh_C"/>
    <property type="match status" value="1"/>
</dbReference>
<dbReference type="InterPro" id="IPR006058">
    <property type="entry name" value="2Fe2S_fd_BS"/>
</dbReference>
<evidence type="ECO:0000313" key="17">
    <source>
        <dbReference type="Proteomes" id="UP000245119"/>
    </source>
</evidence>
<keyword evidence="7 13" id="KW-0274">FAD</keyword>
<keyword evidence="5 14" id="KW-0001">2Fe-2S</keyword>
<dbReference type="PANTHER" id="PTHR45444:SF3">
    <property type="entry name" value="XANTHINE DEHYDROGENASE"/>
    <property type="match status" value="1"/>
</dbReference>
<dbReference type="Pfam" id="PF00941">
    <property type="entry name" value="FAD_binding_5"/>
    <property type="match status" value="1"/>
</dbReference>
<keyword evidence="4" id="KW-0285">Flavoprotein</keyword>
<comment type="caution">
    <text evidence="16">The sequence shown here is derived from an EMBL/GenBank/DDBJ whole genome shotgun (WGS) entry which is preliminary data.</text>
</comment>
<proteinExistence type="inferred from homology"/>
<comment type="similarity">
    <text evidence="2">Belongs to the xanthine dehydrogenase family.</text>
</comment>
<sequence>MPKTESDVPSVQCPACGARHVPVSGQLNNGVYAGTCLNCGFSFKFRAHLPTSSTVTLIINGVQNTVGNEYDPATSLNEYLRSTGISRGTKQMCIEGGCGVCLVTVSFYEPGSTSKQVYTVNSCLVQLYMCDGWEVTTIEGLGNPQTGLHPIQQRLAEYNGVQCGFCSPSQVMNMYGLLQKNPTPTMQEVEDEYDVTICRCTGYRPILDAMKSFASDAPPSLPGGMIDIEDLNPNKICKTTGQKCTGRCDSKGNQKMKCASSVASGVKPLHIVGQTAQWFKPTALVDLYSLLSQYRSANYRLVFGNSGFGVYKEIGPWMYDVLIDIRGIQDLYRMSSSPIILGGNLSLRKLQNFFEGGDQVSSNSYFPVFANHLKKVATTTVKNLACWAGNLMLKHKHPEFVSDVFTLLETVGARLQIGDGNGSSSQYNLSDFLNLNMNGKVIEAAYLPSYTDDNNYIRTYRTSQRLQNSHGYVTAGFNLKLDRSKNYTVLEKPSLIFQGINASLNHAEITEGFLFGKQLGDPQVLKDVFTSLSKELVPSSDPILASPNYRKNLALAFFYRYVLDVCGDQVMERFKSGSTPLLRPVSSATQTFDTRKEEWPLDEPMPAIDATYKVSGMTRYLDDIPLEQGELFAAFVLSTQGNARVSSMDPSDALAMSGVYKFIQASDIPVGGKNNFAVYAGTPEEILCSGQVMYAGQPLAIIVADDPLTATTAASMVKVTYTDVQLPLIDIYAAIQKKSFFPNGPSPLVVGDPDMAIAQSARRVVGSVQVGEQYHYYMETQACRCVPSDDGGILVQPSSQWIDQTAAGVSAVLNIPQNAVTVEVKHLGGAFGGKISRNFLVSGACALAAHIMKRAVRMRLDMQSNMHAIGRRNVYVANYEVGFTDEGKLNGIIIDIYDDMGWNNNDSGGFGLEGWLDNVYSCENWRMTSIDVKTNKPAMTSCRAPGTVSLSYSLQKTLGGMVLNYCNIANIVAELEISADLANRQLQVSEFNQANRWKKQAISLVPTRFGIGWGGGNYSVLITIYHTDGTIAIDHGGIEMGQGLNTKTAQVCAYELGVPMSLIRIKKQSSTSNANTAITGGSIGSELNCMGVIQCCQILKSRMDPVRKTMDNPTWQQLVSQCFQKGIDLTAHAYTNPYQQYDFNYNVYAAAVTEVELDVLTGQTQINRVDMLYDCGESLSPELDIGQIEGGFMMGLGYHLTEKIKYSPDTGVLLTDGTWEYKPPLPKDLPIDFRIALLKNAPNPLGVLRSKATGEPPLMMSSSAVFAIRQAVEAARAEIGQYSYVPLSSPALVENVQTACLLDPTYFTFGP</sequence>
<dbReference type="SUPFAM" id="SSF47741">
    <property type="entry name" value="CO dehydrogenase ISP C-domain like"/>
    <property type="match status" value="1"/>
</dbReference>
<evidence type="ECO:0000256" key="6">
    <source>
        <dbReference type="ARBA" id="ARBA00022723"/>
    </source>
</evidence>
<keyword evidence="9 14" id="KW-0408">Iron</keyword>
<dbReference type="GO" id="GO:0016491">
    <property type="term" value="F:oxidoreductase activity"/>
    <property type="evidence" value="ECO:0007669"/>
    <property type="project" value="UniProtKB-KW"/>
</dbReference>
<dbReference type="InterPro" id="IPR036884">
    <property type="entry name" value="2Fe-2S-bd_dom_sf"/>
</dbReference>
<evidence type="ECO:0000256" key="12">
    <source>
        <dbReference type="PIRSR" id="PIRSR000127-1"/>
    </source>
</evidence>
<feature type="binding site" evidence="14">
    <location>
        <position position="98"/>
    </location>
    <ligand>
        <name>[2Fe-2S] cluster</name>
        <dbReference type="ChEBI" id="CHEBI:190135"/>
        <label>1</label>
    </ligand>
</feature>
<evidence type="ECO:0000256" key="9">
    <source>
        <dbReference type="ARBA" id="ARBA00023004"/>
    </source>
</evidence>
<dbReference type="GO" id="GO:0005506">
    <property type="term" value="F:iron ion binding"/>
    <property type="evidence" value="ECO:0007669"/>
    <property type="project" value="InterPro"/>
</dbReference>
<dbReference type="EMBL" id="PZQS01000003">
    <property type="protein sequence ID" value="PVD33592.1"/>
    <property type="molecule type" value="Genomic_DNA"/>
</dbReference>
<dbReference type="GO" id="GO:0051537">
    <property type="term" value="F:2 iron, 2 sulfur cluster binding"/>
    <property type="evidence" value="ECO:0007669"/>
    <property type="project" value="UniProtKB-KW"/>
</dbReference>
<evidence type="ECO:0000313" key="16">
    <source>
        <dbReference type="EMBL" id="PVD33592.1"/>
    </source>
</evidence>
<dbReference type="InterPro" id="IPR016208">
    <property type="entry name" value="Ald_Oxase/xanthine_DH-like"/>
</dbReference>
<dbReference type="Pfam" id="PF20256">
    <property type="entry name" value="MoCoBD_2"/>
    <property type="match status" value="1"/>
</dbReference>
<evidence type="ECO:0000256" key="13">
    <source>
        <dbReference type="PIRSR" id="PIRSR000127-2"/>
    </source>
</evidence>
<dbReference type="InterPro" id="IPR002346">
    <property type="entry name" value="Mopterin_DH_FAD-bd"/>
</dbReference>
<keyword evidence="8" id="KW-0560">Oxidoreductase</keyword>
<reference evidence="16 17" key="1">
    <citation type="submission" date="2018-04" db="EMBL/GenBank/DDBJ databases">
        <title>The genome of golden apple snail Pomacea canaliculata provides insight into stress tolerance and invasive adaptation.</title>
        <authorList>
            <person name="Liu C."/>
            <person name="Liu B."/>
            <person name="Ren Y."/>
            <person name="Zhang Y."/>
            <person name="Wang H."/>
            <person name="Li S."/>
            <person name="Jiang F."/>
            <person name="Yin L."/>
            <person name="Zhang G."/>
            <person name="Qian W."/>
            <person name="Fan W."/>
        </authorList>
    </citation>
    <scope>NUCLEOTIDE SEQUENCE [LARGE SCALE GENOMIC DNA]</scope>
    <source>
        <strain evidence="16">SZHN2017</strain>
        <tissue evidence="16">Muscle</tissue>
    </source>
</reference>
<organism evidence="16 17">
    <name type="scientific">Pomacea canaliculata</name>
    <name type="common">Golden apple snail</name>
    <dbReference type="NCBI Taxonomy" id="400727"/>
    <lineage>
        <taxon>Eukaryota</taxon>
        <taxon>Metazoa</taxon>
        <taxon>Spiralia</taxon>
        <taxon>Lophotrochozoa</taxon>
        <taxon>Mollusca</taxon>
        <taxon>Gastropoda</taxon>
        <taxon>Caenogastropoda</taxon>
        <taxon>Architaenioglossa</taxon>
        <taxon>Ampullarioidea</taxon>
        <taxon>Ampullariidae</taxon>
        <taxon>Pomacea</taxon>
    </lineage>
</organism>
<evidence type="ECO:0000256" key="2">
    <source>
        <dbReference type="ARBA" id="ARBA00006849"/>
    </source>
</evidence>
<feature type="binding site" evidence="14">
    <location>
        <position position="200"/>
    </location>
    <ligand>
        <name>[2Fe-2S] cluster</name>
        <dbReference type="ChEBI" id="CHEBI:190135"/>
        <label>2</label>
    </ligand>
</feature>
<name>A0A2T7PJM3_POMCA</name>
<dbReference type="Gene3D" id="3.10.20.30">
    <property type="match status" value="1"/>
</dbReference>
<dbReference type="SMART" id="SM01008">
    <property type="entry name" value="Ald_Xan_dh_C"/>
    <property type="match status" value="1"/>
</dbReference>
<evidence type="ECO:0000256" key="1">
    <source>
        <dbReference type="ARBA" id="ARBA00001974"/>
    </source>
</evidence>
<dbReference type="Gene3D" id="3.30.390.50">
    <property type="entry name" value="CO dehydrogenase flavoprotein, C-terminal domain"/>
    <property type="match status" value="1"/>
</dbReference>
<dbReference type="OrthoDB" id="8300278at2759"/>
<feature type="binding site" evidence="14">
    <location>
        <position position="93"/>
    </location>
    <ligand>
        <name>[2Fe-2S] cluster</name>
        <dbReference type="ChEBI" id="CHEBI:190135"/>
        <label>1</label>
    </ligand>
</feature>
<dbReference type="Pfam" id="PF02738">
    <property type="entry name" value="MoCoBD_1"/>
    <property type="match status" value="1"/>
</dbReference>
<dbReference type="Proteomes" id="UP000245119">
    <property type="component" value="Linkage Group LG3"/>
</dbReference>
<protein>
    <recommendedName>
        <fullName evidence="15">FAD-binding PCMH-type domain-containing protein</fullName>
    </recommendedName>
</protein>